<dbReference type="EMBL" id="WTYA01000002">
    <property type="protein sequence ID" value="MXP27863.1"/>
    <property type="molecule type" value="Genomic_DNA"/>
</dbReference>
<evidence type="ECO:0000259" key="16">
    <source>
        <dbReference type="PROSITE" id="PS50253"/>
    </source>
</evidence>
<dbReference type="FunFam" id="1.20.120.80:FF:000001">
    <property type="entry name" value="Cytochrome (Ubi)quinol oxidase subunit III"/>
    <property type="match status" value="1"/>
</dbReference>
<organism evidence="17 18">
    <name type="scientific">Qipengyuania algicida</name>
    <dbReference type="NCBI Taxonomy" id="1836209"/>
    <lineage>
        <taxon>Bacteria</taxon>
        <taxon>Pseudomonadati</taxon>
        <taxon>Pseudomonadota</taxon>
        <taxon>Alphaproteobacteria</taxon>
        <taxon>Sphingomonadales</taxon>
        <taxon>Erythrobacteraceae</taxon>
        <taxon>Qipengyuania</taxon>
    </lineage>
</organism>
<keyword evidence="6 14" id="KW-0812">Transmembrane</keyword>
<dbReference type="GO" id="GO:0005886">
    <property type="term" value="C:plasma membrane"/>
    <property type="evidence" value="ECO:0007669"/>
    <property type="project" value="UniProtKB-SubCell"/>
</dbReference>
<dbReference type="AlphaFoldDB" id="A0A845AF60"/>
<comment type="similarity">
    <text evidence="2 14">Belongs to the cytochrome c oxidase subunit 3 family.</text>
</comment>
<evidence type="ECO:0000256" key="4">
    <source>
        <dbReference type="ARBA" id="ARBA00014687"/>
    </source>
</evidence>
<dbReference type="Proteomes" id="UP000439780">
    <property type="component" value="Unassembled WGS sequence"/>
</dbReference>
<sequence length="209" mass="23047">MSTEKKLHPGINIAQTDPKAHLEAEPVMFGFWVFLMSDLVLFTLLLATYGAMSVHGMAGGPTPKQITDLTSAGIETALLLASSFTFALASIALKYDDNQRALKRWLIVTALLGAAFIGMEIKDFITLAGKGQIPQVSGFLSAHYALLGTHMLHVASAIVWMAMIWPQMKVPRLKDLVRLRIMRLALFWHMLDVVWVAIVTFVFLFGAST</sequence>
<evidence type="ECO:0000256" key="6">
    <source>
        <dbReference type="ARBA" id="ARBA00022692"/>
    </source>
</evidence>
<evidence type="ECO:0000256" key="11">
    <source>
        <dbReference type="ARBA" id="ARBA00031884"/>
    </source>
</evidence>
<dbReference type="InterPro" id="IPR035973">
    <property type="entry name" value="Cyt_c_oxidase_su3-like_sf"/>
</dbReference>
<proteinExistence type="inferred from homology"/>
<keyword evidence="5" id="KW-1003">Cell membrane</keyword>
<evidence type="ECO:0000256" key="8">
    <source>
        <dbReference type="ARBA" id="ARBA00023136"/>
    </source>
</evidence>
<evidence type="ECO:0000256" key="3">
    <source>
        <dbReference type="ARBA" id="ARBA00011700"/>
    </source>
</evidence>
<dbReference type="PANTHER" id="PTHR11403:SF2">
    <property type="entry name" value="CYTOCHROME BO(3) UBIQUINOL OXIDASE SUBUNIT 3"/>
    <property type="match status" value="1"/>
</dbReference>
<feature type="transmembrane region" description="Helical" evidence="15">
    <location>
        <begin position="72"/>
        <end position="93"/>
    </location>
</feature>
<dbReference type="GO" id="GO:0019646">
    <property type="term" value="P:aerobic electron transport chain"/>
    <property type="evidence" value="ECO:0007669"/>
    <property type="project" value="InterPro"/>
</dbReference>
<feature type="transmembrane region" description="Helical" evidence="15">
    <location>
        <begin position="105"/>
        <end position="121"/>
    </location>
</feature>
<feature type="transmembrane region" description="Helical" evidence="15">
    <location>
        <begin position="29"/>
        <end position="52"/>
    </location>
</feature>
<evidence type="ECO:0000256" key="13">
    <source>
        <dbReference type="ARBA" id="ARBA00032717"/>
    </source>
</evidence>
<dbReference type="SUPFAM" id="SSF81452">
    <property type="entry name" value="Cytochrome c oxidase subunit III-like"/>
    <property type="match status" value="1"/>
</dbReference>
<dbReference type="OrthoDB" id="9810850at2"/>
<evidence type="ECO:0000256" key="10">
    <source>
        <dbReference type="ARBA" id="ARBA00030072"/>
    </source>
</evidence>
<evidence type="ECO:0000256" key="12">
    <source>
        <dbReference type="ARBA" id="ARBA00032189"/>
    </source>
</evidence>
<dbReference type="InterPro" id="IPR013833">
    <property type="entry name" value="Cyt_c_oxidase_su3_a-hlx"/>
</dbReference>
<protein>
    <recommendedName>
        <fullName evidence="4">Cytochrome bo(3) ubiquinol oxidase subunit 3</fullName>
    </recommendedName>
    <alternativeName>
        <fullName evidence="12">Cytochrome o ubiquinol oxidase subunit 3</fullName>
    </alternativeName>
    <alternativeName>
        <fullName evidence="10">Oxidase bo(3) subunit 3</fullName>
    </alternativeName>
    <alternativeName>
        <fullName evidence="13">Ubiquinol oxidase polypeptide III</fullName>
    </alternativeName>
    <alternativeName>
        <fullName evidence="11">Ubiquinol oxidase subunit 3</fullName>
    </alternativeName>
</protein>
<dbReference type="RefSeq" id="WP_160752158.1">
    <property type="nucleotide sequence ID" value="NZ_WTYA01000002.1"/>
</dbReference>
<accession>A0A845AF60</accession>
<dbReference type="PANTHER" id="PTHR11403">
    <property type="entry name" value="CYTOCHROME C OXIDASE SUBUNIT III"/>
    <property type="match status" value="1"/>
</dbReference>
<keyword evidence="7 15" id="KW-1133">Transmembrane helix</keyword>
<dbReference type="InterPro" id="IPR024791">
    <property type="entry name" value="Cyt_c/ubiquinol_Oxase_su3"/>
</dbReference>
<evidence type="ECO:0000256" key="15">
    <source>
        <dbReference type="SAM" id="Phobius"/>
    </source>
</evidence>
<dbReference type="Pfam" id="PF00510">
    <property type="entry name" value="COX3"/>
    <property type="match status" value="1"/>
</dbReference>
<dbReference type="PROSITE" id="PS50253">
    <property type="entry name" value="COX3"/>
    <property type="match status" value="1"/>
</dbReference>
<evidence type="ECO:0000256" key="9">
    <source>
        <dbReference type="ARBA" id="ARBA00025694"/>
    </source>
</evidence>
<evidence type="ECO:0000256" key="14">
    <source>
        <dbReference type="RuleBase" id="RU003376"/>
    </source>
</evidence>
<keyword evidence="18" id="KW-1185">Reference proteome</keyword>
<keyword evidence="8 15" id="KW-0472">Membrane</keyword>
<dbReference type="GO" id="GO:0004129">
    <property type="term" value="F:cytochrome-c oxidase activity"/>
    <property type="evidence" value="ECO:0007669"/>
    <property type="project" value="InterPro"/>
</dbReference>
<comment type="subcellular location">
    <subcellularLocation>
        <location evidence="1 14">Cell membrane</location>
        <topology evidence="1 14">Multi-pass membrane protein</topology>
    </subcellularLocation>
</comment>
<gene>
    <name evidence="17" type="ORF">GRI58_03375</name>
</gene>
<evidence type="ECO:0000256" key="7">
    <source>
        <dbReference type="ARBA" id="ARBA00022989"/>
    </source>
</evidence>
<evidence type="ECO:0000256" key="5">
    <source>
        <dbReference type="ARBA" id="ARBA00022475"/>
    </source>
</evidence>
<comment type="subunit">
    <text evidence="3">Heterooctamer of two A chains, two B chains, two C chains and two D chains.</text>
</comment>
<reference evidence="17 18" key="1">
    <citation type="submission" date="2019-12" db="EMBL/GenBank/DDBJ databases">
        <title>Genomic-based taxomic classification of the family Erythrobacteraceae.</title>
        <authorList>
            <person name="Xu L."/>
        </authorList>
    </citation>
    <scope>NUCLEOTIDE SEQUENCE [LARGE SCALE GENOMIC DNA]</scope>
    <source>
        <strain evidence="17 18">KEMB 9005-328</strain>
    </source>
</reference>
<feature type="transmembrane region" description="Helical" evidence="15">
    <location>
        <begin position="186"/>
        <end position="207"/>
    </location>
</feature>
<evidence type="ECO:0000313" key="18">
    <source>
        <dbReference type="Proteomes" id="UP000439780"/>
    </source>
</evidence>
<comment type="function">
    <text evidence="9">Cytochrome bo(3) ubiquinol terminal oxidase is the component of the aerobic respiratory chain of E.coli that predominates when cells are grown at high aeration. Has proton pump activity across the membrane in addition to electron transfer, pumping 2 protons/electron.</text>
</comment>
<evidence type="ECO:0000256" key="1">
    <source>
        <dbReference type="ARBA" id="ARBA00004651"/>
    </source>
</evidence>
<feature type="domain" description="Heme-copper oxidase subunit III family profile" evidence="16">
    <location>
        <begin position="1"/>
        <end position="207"/>
    </location>
</feature>
<evidence type="ECO:0000256" key="2">
    <source>
        <dbReference type="ARBA" id="ARBA00010581"/>
    </source>
</evidence>
<dbReference type="InterPro" id="IPR000298">
    <property type="entry name" value="Cyt_c_oxidase-like_su3"/>
</dbReference>
<evidence type="ECO:0000313" key="17">
    <source>
        <dbReference type="EMBL" id="MXP27863.1"/>
    </source>
</evidence>
<comment type="caution">
    <text evidence="17">The sequence shown here is derived from an EMBL/GenBank/DDBJ whole genome shotgun (WGS) entry which is preliminary data.</text>
</comment>
<feature type="transmembrane region" description="Helical" evidence="15">
    <location>
        <begin position="141"/>
        <end position="165"/>
    </location>
</feature>
<dbReference type="Gene3D" id="1.20.120.80">
    <property type="entry name" value="Cytochrome c oxidase, subunit III, four-helix bundle"/>
    <property type="match status" value="1"/>
</dbReference>
<name>A0A845AF60_9SPHN</name>